<comment type="caution">
    <text evidence="1">The sequence shown here is derived from an EMBL/GenBank/DDBJ whole genome shotgun (WGS) entry which is preliminary data.</text>
</comment>
<evidence type="ECO:0000313" key="1">
    <source>
        <dbReference type="EMBL" id="CAF9908566.1"/>
    </source>
</evidence>
<accession>A0A8H3EKV8</accession>
<dbReference type="EMBL" id="CAJPDR010000029">
    <property type="protein sequence ID" value="CAF9908566.1"/>
    <property type="molecule type" value="Genomic_DNA"/>
</dbReference>
<organism evidence="1 2">
    <name type="scientific">Alectoria fallacina</name>
    <dbReference type="NCBI Taxonomy" id="1903189"/>
    <lineage>
        <taxon>Eukaryota</taxon>
        <taxon>Fungi</taxon>
        <taxon>Dikarya</taxon>
        <taxon>Ascomycota</taxon>
        <taxon>Pezizomycotina</taxon>
        <taxon>Lecanoromycetes</taxon>
        <taxon>OSLEUM clade</taxon>
        <taxon>Lecanoromycetidae</taxon>
        <taxon>Lecanorales</taxon>
        <taxon>Lecanorineae</taxon>
        <taxon>Parmeliaceae</taxon>
        <taxon>Alectoria</taxon>
    </lineage>
</organism>
<dbReference type="AlphaFoldDB" id="A0A8H3EKV8"/>
<dbReference type="Proteomes" id="UP000664203">
    <property type="component" value="Unassembled WGS sequence"/>
</dbReference>
<sequence length="340" mass="38496">MSQSFCFGKPGYGMDSTLSPLTAQPRLGFVADFVSWGQNWAIRAKNSHPPLQQTAPMCRQYYRHCRDCHELFPMPEPDMREPCEAFLKAQAIKFYLKKCPGAEIPIIRALSGHGGKVCEPCSKKNRNERRIRENEQKRARRAKLKRDKMTAGIGAGNVVWTAPNTWTASVVDAQTVALHSPQPRRLNTFKVKSLTQSLQYGLNSSISTATMAQNHVNVSQDERGVYSQSQHLFAATMSNVLQPQENGRDRIVTEMHDDLSLHQQHNNKPQDLSTTTLDVPMYQKQQSQQVGLGITIPDDAQWGQSHGETCSFNEWSFRMELQNWSTVFEDNEDPDDGKEL</sequence>
<name>A0A8H3EKV8_9LECA</name>
<reference evidence="1" key="1">
    <citation type="submission" date="2021-03" db="EMBL/GenBank/DDBJ databases">
        <authorList>
            <person name="Tagirdzhanova G."/>
        </authorList>
    </citation>
    <scope>NUCLEOTIDE SEQUENCE</scope>
</reference>
<gene>
    <name evidence="1" type="ORF">ALECFALPRED_004677</name>
</gene>
<keyword evidence="2" id="KW-1185">Reference proteome</keyword>
<protein>
    <submittedName>
        <fullName evidence="1">Uncharacterized protein</fullName>
    </submittedName>
</protein>
<dbReference type="OrthoDB" id="5366917at2759"/>
<evidence type="ECO:0000313" key="2">
    <source>
        <dbReference type="Proteomes" id="UP000664203"/>
    </source>
</evidence>
<proteinExistence type="predicted"/>